<evidence type="ECO:0000313" key="1">
    <source>
        <dbReference type="EMBL" id="PSV46230.1"/>
    </source>
</evidence>
<keyword evidence="2" id="KW-1185">Reference proteome</keyword>
<reference evidence="1 2" key="1">
    <citation type="submission" date="2018-03" db="EMBL/GenBank/DDBJ databases">
        <title>Whole genome sequencing of Histamine producing bacteria.</title>
        <authorList>
            <person name="Butler K."/>
        </authorList>
    </citation>
    <scope>NUCLEOTIDE SEQUENCE [LARGE SCALE GENOMIC DNA]</scope>
    <source>
        <strain evidence="1 2">ATCC 19614</strain>
    </source>
</reference>
<dbReference type="EMBL" id="PYOC01000005">
    <property type="protein sequence ID" value="PSV46230.1"/>
    <property type="molecule type" value="Genomic_DNA"/>
</dbReference>
<accession>A0A2T3L779</accession>
<sequence length="136" mass="15903">MAEIKTEGFEFFGVEEREFRMMVIERIETMMVHSKQSKNTLAQKANLGRSSFYEKMDREGRSHFTLLDMFRIAKALDISILQLFPMTELERQHGGQLPLSASTLNFLDQMLAAPKEDIEFLSNFYKELQKRERSGN</sequence>
<evidence type="ECO:0000313" key="2">
    <source>
        <dbReference type="Proteomes" id="UP000241803"/>
    </source>
</evidence>
<dbReference type="RefSeq" id="WP_107254293.1">
    <property type="nucleotide sequence ID" value="NZ_PYOC01000005.1"/>
</dbReference>
<proteinExistence type="predicted"/>
<dbReference type="AlphaFoldDB" id="A0A2T3L779"/>
<protein>
    <submittedName>
        <fullName evidence="1">Transcriptional regulator</fullName>
    </submittedName>
</protein>
<name>A0A2T3L779_9GAMM</name>
<gene>
    <name evidence="1" type="ORF">C9J47_15365</name>
</gene>
<organism evidence="1 2">
    <name type="scientific">Photobacterium indicum</name>
    <dbReference type="NCBI Taxonomy" id="81447"/>
    <lineage>
        <taxon>Bacteria</taxon>
        <taxon>Pseudomonadati</taxon>
        <taxon>Pseudomonadota</taxon>
        <taxon>Gammaproteobacteria</taxon>
        <taxon>Vibrionales</taxon>
        <taxon>Vibrionaceae</taxon>
        <taxon>Photobacterium</taxon>
    </lineage>
</organism>
<comment type="caution">
    <text evidence="1">The sequence shown here is derived from an EMBL/GenBank/DDBJ whole genome shotgun (WGS) entry which is preliminary data.</text>
</comment>
<dbReference type="Proteomes" id="UP000241803">
    <property type="component" value="Unassembled WGS sequence"/>
</dbReference>